<dbReference type="EMBL" id="JBJGWJ010000001">
    <property type="protein sequence ID" value="MFK8292448.1"/>
    <property type="molecule type" value="Genomic_DNA"/>
</dbReference>
<protein>
    <submittedName>
        <fullName evidence="2">SMI1/KNR4 family protein</fullName>
    </submittedName>
</protein>
<dbReference type="Pfam" id="PF09346">
    <property type="entry name" value="SMI1_KNR4"/>
    <property type="match status" value="1"/>
</dbReference>
<proteinExistence type="predicted"/>
<sequence>MKIQAIEKGIRESYKIVEEQFGIELPKDYRNFLDLYNGAVIDNGYFYVEDLDEYITMHSFYGVNTDVRSHNIIFKNEEFIDDIPEKSILIGRDQGGGWLLLINDGENDGIWYYDHSYFFEQSSDEENTYFICETFTEFLEMLENTKLPEG</sequence>
<evidence type="ECO:0000313" key="3">
    <source>
        <dbReference type="Proteomes" id="UP001622370"/>
    </source>
</evidence>
<keyword evidence="3" id="KW-1185">Reference proteome</keyword>
<organism evidence="2 3">
    <name type="scientific">Capnocytophaga stomatis</name>
    <dbReference type="NCBI Taxonomy" id="1848904"/>
    <lineage>
        <taxon>Bacteria</taxon>
        <taxon>Pseudomonadati</taxon>
        <taxon>Bacteroidota</taxon>
        <taxon>Flavobacteriia</taxon>
        <taxon>Flavobacteriales</taxon>
        <taxon>Flavobacteriaceae</taxon>
        <taxon>Capnocytophaga</taxon>
    </lineage>
</organism>
<dbReference type="InterPro" id="IPR037883">
    <property type="entry name" value="Knr4/Smi1-like_sf"/>
</dbReference>
<dbReference type="Proteomes" id="UP001622370">
    <property type="component" value="Unassembled WGS sequence"/>
</dbReference>
<reference evidence="2 3" key="1">
    <citation type="journal article" date="2016" name="Sci. Rep.">
        <title>Whole genome sequencing identifies a novel species of the genus Capnocytophaga isolated from dog and cat bite wounds in humans.</title>
        <authorList>
            <person name="Zangenah S."/>
            <person name="Abbasi N."/>
            <person name="Andersson A.F."/>
            <person name="Bergman P."/>
        </authorList>
    </citation>
    <scope>NUCLEOTIDE SEQUENCE [LARGE SCALE GENOMIC DNA]</scope>
    <source>
        <strain evidence="2 3">W5</strain>
    </source>
</reference>
<dbReference type="InterPro" id="IPR018958">
    <property type="entry name" value="Knr4/Smi1-like_dom"/>
</dbReference>
<dbReference type="Gene3D" id="3.40.1580.10">
    <property type="entry name" value="SMI1/KNR4-like"/>
    <property type="match status" value="1"/>
</dbReference>
<gene>
    <name evidence="2" type="ORF">ACI76L_01505</name>
</gene>
<dbReference type="SUPFAM" id="SSF160631">
    <property type="entry name" value="SMI1/KNR4-like"/>
    <property type="match status" value="1"/>
</dbReference>
<name>A0ABW8Q9A7_9FLAO</name>
<dbReference type="SMART" id="SM00860">
    <property type="entry name" value="SMI1_KNR4"/>
    <property type="match status" value="1"/>
</dbReference>
<accession>A0ABW8Q9A7</accession>
<evidence type="ECO:0000259" key="1">
    <source>
        <dbReference type="SMART" id="SM00860"/>
    </source>
</evidence>
<dbReference type="RefSeq" id="WP_203966004.1">
    <property type="nucleotide sequence ID" value="NZ_BOPJ01000002.1"/>
</dbReference>
<comment type="caution">
    <text evidence="2">The sequence shown here is derived from an EMBL/GenBank/DDBJ whole genome shotgun (WGS) entry which is preliminary data.</text>
</comment>
<feature type="domain" description="Knr4/Smi1-like" evidence="1">
    <location>
        <begin position="9"/>
        <end position="141"/>
    </location>
</feature>
<evidence type="ECO:0000313" key="2">
    <source>
        <dbReference type="EMBL" id="MFK8292448.1"/>
    </source>
</evidence>